<reference evidence="2 3" key="1">
    <citation type="submission" date="2020-08" db="EMBL/GenBank/DDBJ databases">
        <title>Genomic Encyclopedia of Type Strains, Phase IV (KMG-V): Genome sequencing to study the core and pangenomes of soil and plant-associated prokaryotes.</title>
        <authorList>
            <person name="Whitman W."/>
        </authorList>
    </citation>
    <scope>NUCLEOTIDE SEQUENCE [LARGE SCALE GENOMIC DNA]</scope>
    <source>
        <strain evidence="2 3">SEMIA 4074</strain>
    </source>
</reference>
<dbReference type="Proteomes" id="UP000524492">
    <property type="component" value="Unassembled WGS sequence"/>
</dbReference>
<proteinExistence type="predicted"/>
<comment type="caution">
    <text evidence="2">The sequence shown here is derived from an EMBL/GenBank/DDBJ whole genome shotgun (WGS) entry which is preliminary data.</text>
</comment>
<dbReference type="AlphaFoldDB" id="A0A7W6MI15"/>
<gene>
    <name evidence="2" type="ORF">GGD53_002934</name>
</gene>
<dbReference type="RefSeq" id="WP_184457035.1">
    <property type="nucleotide sequence ID" value="NZ_JACIFV010000009.1"/>
</dbReference>
<evidence type="ECO:0000259" key="1">
    <source>
        <dbReference type="SMART" id="SM00974"/>
    </source>
</evidence>
<keyword evidence="3" id="KW-1185">Reference proteome</keyword>
<accession>A0A7W6MI15</accession>
<sequence>MQPPKEPILTVHIVSADLVNDNGESNLILVADDAGQILRMQITVESANMDTQERGQSALWYLLGELGIHDPPDADAIVSKRLPRWAWDKVASIASPKQLAAPPKPHVSPRGDKIEFGRFVYVISAQDTNPPLCKIGIANSPEKRLAQLSTGSPHALRLELTRFANNARAVERSAHSYFSGARQNGEWFAISADKAITYIIEATRSAA</sequence>
<evidence type="ECO:0000313" key="3">
    <source>
        <dbReference type="Proteomes" id="UP000524492"/>
    </source>
</evidence>
<dbReference type="EMBL" id="JACIFV010000009">
    <property type="protein sequence ID" value="MBB4192774.1"/>
    <property type="molecule type" value="Genomic_DNA"/>
</dbReference>
<dbReference type="InterPro" id="IPR018306">
    <property type="entry name" value="Phage_T5_Orf172_DNA-bd"/>
</dbReference>
<dbReference type="SMART" id="SM00974">
    <property type="entry name" value="T5orf172"/>
    <property type="match status" value="1"/>
</dbReference>
<feature type="domain" description="Bacteriophage T5 Orf172 DNA-binding" evidence="1">
    <location>
        <begin position="127"/>
        <end position="202"/>
    </location>
</feature>
<evidence type="ECO:0000313" key="2">
    <source>
        <dbReference type="EMBL" id="MBB4192774.1"/>
    </source>
</evidence>
<name>A0A7W6MI15_9HYPH</name>
<dbReference type="Pfam" id="PF13455">
    <property type="entry name" value="MUG113"/>
    <property type="match status" value="1"/>
</dbReference>
<protein>
    <recommendedName>
        <fullName evidence="1">Bacteriophage T5 Orf172 DNA-binding domain-containing protein</fullName>
    </recommendedName>
</protein>
<organism evidence="2 3">
    <name type="scientific">Rhizobium aethiopicum</name>
    <dbReference type="NCBI Taxonomy" id="1138170"/>
    <lineage>
        <taxon>Bacteria</taxon>
        <taxon>Pseudomonadati</taxon>
        <taxon>Pseudomonadota</taxon>
        <taxon>Alphaproteobacteria</taxon>
        <taxon>Hyphomicrobiales</taxon>
        <taxon>Rhizobiaceae</taxon>
        <taxon>Rhizobium/Agrobacterium group</taxon>
        <taxon>Rhizobium</taxon>
    </lineage>
</organism>